<evidence type="ECO:0008006" key="6">
    <source>
        <dbReference type="Google" id="ProtNLM"/>
    </source>
</evidence>
<reference evidence="4 5" key="1">
    <citation type="submission" date="2024-10" db="EMBL/GenBank/DDBJ databases">
        <title>Updated reference genomes for cyclostephanoid diatoms.</title>
        <authorList>
            <person name="Roberts W.R."/>
            <person name="Alverson A.J."/>
        </authorList>
    </citation>
    <scope>NUCLEOTIDE SEQUENCE [LARGE SCALE GENOMIC DNA]</scope>
    <source>
        <strain evidence="4 5">AJA010-31</strain>
    </source>
</reference>
<dbReference type="InterPro" id="IPR017932">
    <property type="entry name" value="GATase_2_dom"/>
</dbReference>
<evidence type="ECO:0000259" key="3">
    <source>
        <dbReference type="PROSITE" id="PS51278"/>
    </source>
</evidence>
<name>A0ABD3R9J8_9STRA</name>
<proteinExistence type="predicted"/>
<accession>A0ABD3R9J8</accession>
<dbReference type="Pfam" id="PF13499">
    <property type="entry name" value="EF-hand_7"/>
    <property type="match status" value="1"/>
</dbReference>
<feature type="transmembrane region" description="Helical" evidence="1">
    <location>
        <begin position="122"/>
        <end position="142"/>
    </location>
</feature>
<gene>
    <name evidence="4" type="ORF">ACHAWO_000705</name>
</gene>
<dbReference type="CDD" id="cd00051">
    <property type="entry name" value="EFh"/>
    <property type="match status" value="1"/>
</dbReference>
<evidence type="ECO:0000256" key="1">
    <source>
        <dbReference type="SAM" id="Phobius"/>
    </source>
</evidence>
<dbReference type="EMBL" id="JALLPJ020000014">
    <property type="protein sequence ID" value="KAL3805170.1"/>
    <property type="molecule type" value="Genomic_DNA"/>
</dbReference>
<keyword evidence="1" id="KW-0472">Membrane</keyword>
<dbReference type="SMART" id="SM00054">
    <property type="entry name" value="EFh"/>
    <property type="match status" value="2"/>
</dbReference>
<protein>
    <recommendedName>
        <fullName evidence="6">Calmodulin</fullName>
    </recommendedName>
</protein>
<dbReference type="Gene3D" id="3.60.20.10">
    <property type="entry name" value="Glutamine Phosphoribosylpyrophosphate, subunit 1, domain 1"/>
    <property type="match status" value="1"/>
</dbReference>
<evidence type="ECO:0000313" key="5">
    <source>
        <dbReference type="Proteomes" id="UP001530400"/>
    </source>
</evidence>
<keyword evidence="1" id="KW-0812">Transmembrane</keyword>
<keyword evidence="5" id="KW-1185">Reference proteome</keyword>
<dbReference type="Gene3D" id="1.10.238.10">
    <property type="entry name" value="EF-hand"/>
    <property type="match status" value="1"/>
</dbReference>
<dbReference type="PROSITE" id="PS51278">
    <property type="entry name" value="GATASE_TYPE_2"/>
    <property type="match status" value="1"/>
</dbReference>
<comment type="caution">
    <text evidence="4">The sequence shown here is derived from an EMBL/GenBank/DDBJ whole genome shotgun (WGS) entry which is preliminary data.</text>
</comment>
<feature type="transmembrane region" description="Helical" evidence="1">
    <location>
        <begin position="81"/>
        <end position="101"/>
    </location>
</feature>
<dbReference type="InterPro" id="IPR002048">
    <property type="entry name" value="EF_hand_dom"/>
</dbReference>
<organism evidence="4 5">
    <name type="scientific">Cyclotella atomus</name>
    <dbReference type="NCBI Taxonomy" id="382360"/>
    <lineage>
        <taxon>Eukaryota</taxon>
        <taxon>Sar</taxon>
        <taxon>Stramenopiles</taxon>
        <taxon>Ochrophyta</taxon>
        <taxon>Bacillariophyta</taxon>
        <taxon>Coscinodiscophyceae</taxon>
        <taxon>Thalassiosirophycidae</taxon>
        <taxon>Stephanodiscales</taxon>
        <taxon>Stephanodiscaceae</taxon>
        <taxon>Cyclotella</taxon>
    </lineage>
</organism>
<dbReference type="InterPro" id="IPR029055">
    <property type="entry name" value="Ntn_hydrolases_N"/>
</dbReference>
<dbReference type="SUPFAM" id="SSF56235">
    <property type="entry name" value="N-terminal nucleophile aminohydrolases (Ntn hydrolases)"/>
    <property type="match status" value="1"/>
</dbReference>
<dbReference type="Proteomes" id="UP001530400">
    <property type="component" value="Unassembled WGS sequence"/>
</dbReference>
<feature type="transmembrane region" description="Helical" evidence="1">
    <location>
        <begin position="1018"/>
        <end position="1038"/>
    </location>
</feature>
<feature type="domain" description="Glutamine amidotransferase type-2" evidence="3">
    <location>
        <begin position="171"/>
        <end position="620"/>
    </location>
</feature>
<keyword evidence="1" id="KW-1133">Transmembrane helix</keyword>
<dbReference type="InterPro" id="IPR011992">
    <property type="entry name" value="EF-hand-dom_pair"/>
</dbReference>
<sequence length="1518" mass="168824">MGEVKPNSNYHHSIHSLLFYLLFGTLHEGCHLAVTTWLTPCRDGSVATNWLLDLARAVTGRYSILHITTEEYGCTEWDRGFILHSGWIFSVMLALFLLCSCRSYKNRRNESASYTAVLFDSPMVYAAVLTAVEAMVTDLLHFTPKYYHAPVSNTSSSQFSGSIADVLIVYCGNFGIILLNPMWLNVDGGRTALEVLEKMVEVTMMRGAQSGGVVTFEPTSYSSLLPKSSSSSSTSPLSLRGIRSRTINAKRSDLSHRIIAKIKKDNCTMRGSLRGWNKPEYNVNSGRLIRAFFGHTRFATSSKASFDGTHPHQWSERRTYTIYNNMTNSSFNMGMENFITHNGDFEFFQVNGKYYDVEVVQHWLEHVLGCAMPATVDSSGIAGVIDLLRSQGSFALSARYSLCLKCSGVKVEAEPDRAFPEMSEYEVIAGYFEEELDKMLNGSSKTLEQCGQDDKRAQLAAAVTDLLRHQLEKVVSVGETRNSTVRLSSKHDTASSAIEKLTQFVSWNPEEGGSLAKFVRGTVDAFFDNDLLHSTRLFLENAKGSFGLCVVSSLDAGRQVCFAARGQTLSIAFYPRKGLICFGSEQAAVKAGLNYENPGGNLISGADDKEADLAVRLDLDDLGGEICLLDWGFSEPAISAPNRNLTVNKLMNGSVSVVLLHQSKMFKDSNLQRRMILLESNEFIKPLLENGTDPVLADIRDIPKICSQIQEDWHDIGLNRMTAWNLANCIRSRLTARVDGDIEAHGGQIDILVTGCEVSLWVAEQFVSDLQKSFPKLVIRAVSSNKLLGLFGQELAMPCTGFPYSQKSMDLKDPIVMIVSHSGGTFGPLACSNLLQSFSSSIFAVTSEWDTQIGKQLRSMYSDDLLSSRIFSTDCGVRPAEPCSVSVVATHQLLTNIFEHICITIISNPHFSHFSGSQITERDLQILERCNQENIKALEEIVGVDRDGDEIHERRSKTEKELRAAGDLWSEHILENAKAYIMSFVYIVVTVTSGYSLVTGIALAIGMKAEGVFHLTRFVDSLIYFWLPQINITILRLIQGRNLRHRMVGRTVVVGDCPWVAQSAEAFLSKIFACSYSIAGLNVLSGNPADHLVHRMTHRVVRGSLLICGRPDGRLPALTSLEASTCLSVNQASSIQSIGGTCESITIGHNKSKLPLSHKAIYLKSHRPLFLSEKVLDDIDAHEDLIRQRNESNRVKQGSSTAALRRLGSLLMDTARSNTLLDLSMSRSRKAKVTRSSASLLGAYVNLEKEARKKRTQSVEGENTQASGISDFISKTIKERQGVENARRLFKKIDSRGNGSIELPEFIAAYQKIDPSVPETHLTHMFEEADVTEDGKLTFDEFLKVSNMPNLLADLVVKNRDSRGLVQVQASQERYFGEELRKHCRHGVGAFAMSASQHFSMELYESRIASMQRFVAMTVMFHQMGMRVQSFFPKISFGLLGYRMDRTHSIMRIATTASPVSGADVREKMDELRLMIQVDRSVRLISRTWRKWKAAQPTSLLDKGKLPILVERGEHSQE</sequence>
<feature type="transmembrane region" description="Helical" evidence="1">
    <location>
        <begin position="984"/>
        <end position="1006"/>
    </location>
</feature>
<dbReference type="SUPFAM" id="SSF47473">
    <property type="entry name" value="EF-hand"/>
    <property type="match status" value="1"/>
</dbReference>
<dbReference type="PROSITE" id="PS50222">
    <property type="entry name" value="EF_HAND_2"/>
    <property type="match status" value="2"/>
</dbReference>
<feature type="domain" description="EF-hand" evidence="2">
    <location>
        <begin position="1281"/>
        <end position="1316"/>
    </location>
</feature>
<feature type="domain" description="EF-hand" evidence="2">
    <location>
        <begin position="1317"/>
        <end position="1352"/>
    </location>
</feature>
<evidence type="ECO:0000259" key="2">
    <source>
        <dbReference type="PROSITE" id="PS50222"/>
    </source>
</evidence>
<evidence type="ECO:0000313" key="4">
    <source>
        <dbReference type="EMBL" id="KAL3805170.1"/>
    </source>
</evidence>